<evidence type="ECO:0000256" key="4">
    <source>
        <dbReference type="ARBA" id="ARBA00023180"/>
    </source>
</evidence>
<organism evidence="9 10">
    <name type="scientific">Phoxinus phoxinus</name>
    <name type="common">Eurasian minnow</name>
    <dbReference type="NCBI Taxonomy" id="58324"/>
    <lineage>
        <taxon>Eukaryota</taxon>
        <taxon>Metazoa</taxon>
        <taxon>Chordata</taxon>
        <taxon>Craniata</taxon>
        <taxon>Vertebrata</taxon>
        <taxon>Euteleostomi</taxon>
        <taxon>Actinopterygii</taxon>
        <taxon>Neopterygii</taxon>
        <taxon>Teleostei</taxon>
        <taxon>Ostariophysi</taxon>
        <taxon>Cypriniformes</taxon>
        <taxon>Leuciscidae</taxon>
        <taxon>Phoxininae</taxon>
        <taxon>Phoxinus</taxon>
    </lineage>
</organism>
<evidence type="ECO:0000259" key="7">
    <source>
        <dbReference type="PROSITE" id="PS50184"/>
    </source>
</evidence>
<dbReference type="AlphaFoldDB" id="A0AAN9GSS9"/>
<dbReference type="PROSITE" id="PS51233">
    <property type="entry name" value="VWFD"/>
    <property type="match status" value="1"/>
</dbReference>
<dbReference type="InterPro" id="IPR050780">
    <property type="entry name" value="Mucin_vWF_Thrombospondin_sf"/>
</dbReference>
<name>A0AAN9GSS9_9TELE</name>
<keyword evidence="2" id="KW-0677">Repeat</keyword>
<dbReference type="GO" id="GO:0031012">
    <property type="term" value="C:extracellular matrix"/>
    <property type="evidence" value="ECO:0007669"/>
    <property type="project" value="TreeGrafter"/>
</dbReference>
<dbReference type="InterPro" id="IPR014853">
    <property type="entry name" value="VWF/SSPO/ZAN-like_Cys-rich_dom"/>
</dbReference>
<dbReference type="PANTHER" id="PTHR11339:SF408">
    <property type="entry name" value="MUCIN-5B"/>
    <property type="match status" value="1"/>
</dbReference>
<gene>
    <name evidence="9" type="ORF">R3I93_022742</name>
</gene>
<feature type="domain" description="CTCK" evidence="6">
    <location>
        <begin position="706"/>
        <end position="798"/>
    </location>
</feature>
<accession>A0AAN9GSS9</accession>
<dbReference type="InterPro" id="IPR036084">
    <property type="entry name" value="Ser_inhib-like_sf"/>
</dbReference>
<feature type="disulfide bond" evidence="5">
    <location>
        <begin position="736"/>
        <end position="790"/>
    </location>
</feature>
<dbReference type="Pfam" id="PF00094">
    <property type="entry name" value="VWD"/>
    <property type="match status" value="1"/>
</dbReference>
<dbReference type="Pfam" id="PF08742">
    <property type="entry name" value="C8"/>
    <property type="match status" value="1"/>
</dbReference>
<dbReference type="PANTHER" id="PTHR11339">
    <property type="entry name" value="EXTRACELLULAR MATRIX GLYCOPROTEIN RELATED"/>
    <property type="match status" value="1"/>
</dbReference>
<dbReference type="InterPro" id="IPR006207">
    <property type="entry name" value="Cys_knot_C"/>
</dbReference>
<reference evidence="9 10" key="1">
    <citation type="submission" date="2024-02" db="EMBL/GenBank/DDBJ databases">
        <title>Chromosome-level genome assembly of the Eurasian Minnow (Phoxinus phoxinus).</title>
        <authorList>
            <person name="Oriowo T.O."/>
            <person name="Martin S."/>
            <person name="Stange M."/>
            <person name="Chrysostomakis Y."/>
            <person name="Brown T."/>
            <person name="Winkler S."/>
            <person name="Kukowka S."/>
            <person name="Myers E.W."/>
            <person name="Bohne A."/>
        </authorList>
    </citation>
    <scope>NUCLEOTIDE SEQUENCE [LARGE SCALE GENOMIC DNA]</scope>
    <source>
        <strain evidence="9">ZFMK-TIS-60720</strain>
        <tissue evidence="9">Whole Organism</tissue>
    </source>
</reference>
<sequence>MFTVHTESTIETTHATATAPQIVITTSCHCTYANQTFPPESVIYNKTDKAGWCYFAYCNSSCVSEITHKPCPQTTTVPVSTVPHDCTDVNRKNGDSWNEECTTKNCINGNVTTTPVVCDPADSVKPTCVNGLKPEKVYYNNGCCTKYECPCRCSGWGDPHYSTFDGTYYVFQGNCDYVLVQEIIPKYNISVHVKNYYCDVTNNFACPEYVIVKYKSYEIKLSSNSEVMQVYVNDVIKVPTFFNEDFTITTSGMAVILNINEIKAEILVSHQGFEINLPFSYFHGNTEGQCGVCDNDATNDCRRPDGTIDQSCEQMAALWADSPGCETPPPHPSEPTPACTAQSCEVIKSDLFKSCHDIIPYQKYYEACKYDVCYKKNDSMACASVEAYAQLCGQKSICVDWRNSADLNGLCAYKCADHKVYKACGPKVEKTCSTRYNEMFAKLPGCNPETFMEGCFCPDNTYLVSSTTDKCTPTCDCIGPDGLPRVPGDTWMVNCTTYKCSSESFGVVKEPMNCPTITPCGHKYKSVIENCCPTCVCDTSLCSMKCDVGYELSADIPENSCCPPCVPKDVCVHNNSEYQPGVKIPTAPCLECYCAMDKDPQTQLLAVKCVKKVCTPCAEGFERVEQEGECCGVCKQKACIYTTPDNTTNTLQVGEVKNYKCESVTCIETNGMFVTEKNTPKCPYFNPDDCETGTERYDADGCCKICQPKTCIVLKNTTHVEVDDCKSISPIEVTSCSGHCGTQSMYSMEENIMMHSCSCCREEKFSRRKVTMKCANDSEIHHDYVYIESCTCTPTKCVD</sequence>
<dbReference type="PROSITE" id="PS01208">
    <property type="entry name" value="VWFC_1"/>
    <property type="match status" value="1"/>
</dbReference>
<evidence type="ECO:0000256" key="1">
    <source>
        <dbReference type="ARBA" id="ARBA00022702"/>
    </source>
</evidence>
<dbReference type="SMART" id="SM00832">
    <property type="entry name" value="C8"/>
    <property type="match status" value="1"/>
</dbReference>
<evidence type="ECO:0000256" key="3">
    <source>
        <dbReference type="ARBA" id="ARBA00023157"/>
    </source>
</evidence>
<dbReference type="SUPFAM" id="SSF57603">
    <property type="entry name" value="FnI-like domain"/>
    <property type="match status" value="1"/>
</dbReference>
<comment type="caution">
    <text evidence="5">Lacks conserved residue(s) required for the propagation of feature annotation.</text>
</comment>
<evidence type="ECO:0008006" key="11">
    <source>
        <dbReference type="Google" id="ProtNLM"/>
    </source>
</evidence>
<proteinExistence type="predicted"/>
<dbReference type="EMBL" id="JAYKXH010000025">
    <property type="protein sequence ID" value="KAK7121754.1"/>
    <property type="molecule type" value="Genomic_DNA"/>
</dbReference>
<dbReference type="PROSITE" id="PS50184">
    <property type="entry name" value="VWFC_2"/>
    <property type="match status" value="1"/>
</dbReference>
<dbReference type="SUPFAM" id="SSF57567">
    <property type="entry name" value="Serine protease inhibitors"/>
    <property type="match status" value="1"/>
</dbReference>
<dbReference type="SMART" id="SM00216">
    <property type="entry name" value="VWD"/>
    <property type="match status" value="1"/>
</dbReference>
<evidence type="ECO:0000313" key="10">
    <source>
        <dbReference type="Proteomes" id="UP001364617"/>
    </source>
</evidence>
<dbReference type="InterPro" id="IPR001846">
    <property type="entry name" value="VWF_type-D"/>
</dbReference>
<feature type="domain" description="VWFC" evidence="7">
    <location>
        <begin position="569"/>
        <end position="635"/>
    </location>
</feature>
<dbReference type="InterPro" id="IPR018245">
    <property type="entry name" value="Gonadotropin_bsu_CS"/>
</dbReference>
<keyword evidence="4" id="KW-0325">Glycoprotein</keyword>
<dbReference type="Proteomes" id="UP001364617">
    <property type="component" value="Unassembled WGS sequence"/>
</dbReference>
<dbReference type="PROSITE" id="PS00261">
    <property type="entry name" value="GLYCO_HORMONE_BETA_1"/>
    <property type="match status" value="1"/>
</dbReference>
<evidence type="ECO:0000259" key="6">
    <source>
        <dbReference type="PROSITE" id="PS01225"/>
    </source>
</evidence>
<protein>
    <recommendedName>
        <fullName evidence="11">Intestinal mucin-like protein</fullName>
    </recommendedName>
</protein>
<dbReference type="Gene3D" id="2.10.25.10">
    <property type="entry name" value="Laminin"/>
    <property type="match status" value="1"/>
</dbReference>
<comment type="caution">
    <text evidence="9">The sequence shown here is derived from an EMBL/GenBank/DDBJ whole genome shotgun (WGS) entry which is preliminary data.</text>
</comment>
<dbReference type="GO" id="GO:0005615">
    <property type="term" value="C:extracellular space"/>
    <property type="evidence" value="ECO:0007669"/>
    <property type="project" value="TreeGrafter"/>
</dbReference>
<evidence type="ECO:0000313" key="9">
    <source>
        <dbReference type="EMBL" id="KAK7121754.1"/>
    </source>
</evidence>
<feature type="disulfide bond" evidence="5">
    <location>
        <begin position="725"/>
        <end position="774"/>
    </location>
</feature>
<keyword evidence="10" id="KW-1185">Reference proteome</keyword>
<dbReference type="SMART" id="SM00214">
    <property type="entry name" value="VWC"/>
    <property type="match status" value="3"/>
</dbReference>
<dbReference type="PROSITE" id="PS01225">
    <property type="entry name" value="CTCK_2"/>
    <property type="match status" value="1"/>
</dbReference>
<keyword evidence="1" id="KW-0372">Hormone</keyword>
<feature type="domain" description="VWFD" evidence="8">
    <location>
        <begin position="151"/>
        <end position="326"/>
    </location>
</feature>
<evidence type="ECO:0000256" key="5">
    <source>
        <dbReference type="PROSITE-ProRule" id="PRU00039"/>
    </source>
</evidence>
<keyword evidence="3 5" id="KW-1015">Disulfide bond</keyword>
<dbReference type="InterPro" id="IPR001007">
    <property type="entry name" value="VWF_dom"/>
</dbReference>
<evidence type="ECO:0000259" key="8">
    <source>
        <dbReference type="PROSITE" id="PS51233"/>
    </source>
</evidence>
<dbReference type="GO" id="GO:0005179">
    <property type="term" value="F:hormone activity"/>
    <property type="evidence" value="ECO:0007669"/>
    <property type="project" value="UniProtKB-KW"/>
</dbReference>
<dbReference type="SMART" id="SM00041">
    <property type="entry name" value="CT"/>
    <property type="match status" value="1"/>
</dbReference>
<evidence type="ECO:0000256" key="2">
    <source>
        <dbReference type="ARBA" id="ARBA00022737"/>
    </source>
</evidence>
<feature type="disulfide bond" evidence="5">
    <location>
        <begin position="740"/>
        <end position="792"/>
    </location>
</feature>